<proteinExistence type="predicted"/>
<evidence type="ECO:0000313" key="2">
    <source>
        <dbReference type="EMBL" id="KAK7205326.1"/>
    </source>
</evidence>
<dbReference type="PANTHER" id="PTHR28221">
    <property type="entry name" value="RNA POLYMERASE I-SPECIFIC TRANSCRIPTION INITIATION FACTOR RRN6"/>
    <property type="match status" value="1"/>
</dbReference>
<dbReference type="RefSeq" id="XP_064768359.1">
    <property type="nucleotide sequence ID" value="XM_064912515.1"/>
</dbReference>
<dbReference type="GeneID" id="90038027"/>
<dbReference type="Pfam" id="PF10214">
    <property type="entry name" value="Rrn6_beta-prop"/>
    <property type="match status" value="1"/>
</dbReference>
<dbReference type="InterPro" id="IPR019350">
    <property type="entry name" value="RNA_pol_I-sp_TIF_RRN6-like"/>
</dbReference>
<reference evidence="2 3" key="1">
    <citation type="submission" date="2024-03" db="EMBL/GenBank/DDBJ databases">
        <title>Genome-scale model development and genomic sequencing of the oleaginous clade Lipomyces.</title>
        <authorList>
            <consortium name="Lawrence Berkeley National Laboratory"/>
            <person name="Czajka J.J."/>
            <person name="Han Y."/>
            <person name="Kim J."/>
            <person name="Mondo S.J."/>
            <person name="Hofstad B.A."/>
            <person name="Robles A."/>
            <person name="Haridas S."/>
            <person name="Riley R."/>
            <person name="LaButti K."/>
            <person name="Pangilinan J."/>
            <person name="Andreopoulos W."/>
            <person name="Lipzen A."/>
            <person name="Yan J."/>
            <person name="Wang M."/>
            <person name="Ng V."/>
            <person name="Grigoriev I.V."/>
            <person name="Spatafora J.W."/>
            <person name="Magnuson J.K."/>
            <person name="Baker S.E."/>
            <person name="Pomraning K.R."/>
        </authorList>
    </citation>
    <scope>NUCLEOTIDE SEQUENCE [LARGE SCALE GENOMIC DNA]</scope>
    <source>
        <strain evidence="2 3">Phaff 52-87</strain>
    </source>
</reference>
<feature type="domain" description="RRN6 beta-propeller" evidence="1">
    <location>
        <begin position="109"/>
        <end position="430"/>
    </location>
</feature>
<protein>
    <submittedName>
        <fullName evidence="2">RNA polymerase I-specific transcription-initiation factor-domain-containing protein</fullName>
    </submittedName>
</protein>
<dbReference type="InterPro" id="IPR048535">
    <property type="entry name" value="RRN6_beta-prop"/>
</dbReference>
<gene>
    <name evidence="2" type="ORF">BZA70DRAFT_277849</name>
</gene>
<name>A0ABR1F659_9ASCO</name>
<dbReference type="EMBL" id="JBBJBU010000005">
    <property type="protein sequence ID" value="KAK7205326.1"/>
    <property type="molecule type" value="Genomic_DNA"/>
</dbReference>
<accession>A0ABR1F659</accession>
<evidence type="ECO:0000259" key="1">
    <source>
        <dbReference type="Pfam" id="PF10214"/>
    </source>
</evidence>
<dbReference type="PANTHER" id="PTHR28221:SF2">
    <property type="entry name" value="RNA POLYMERASE I-SPECIFIC TRANSCRIPTION INITIATION FACTOR RRN6"/>
    <property type="match status" value="1"/>
</dbReference>
<comment type="caution">
    <text evidence="2">The sequence shown here is derived from an EMBL/GenBank/DDBJ whole genome shotgun (WGS) entry which is preliminary data.</text>
</comment>
<evidence type="ECO:0000313" key="3">
    <source>
        <dbReference type="Proteomes" id="UP001498771"/>
    </source>
</evidence>
<keyword evidence="3" id="KW-1185">Reference proteome</keyword>
<dbReference type="Proteomes" id="UP001498771">
    <property type="component" value="Unassembled WGS sequence"/>
</dbReference>
<organism evidence="2 3">
    <name type="scientific">Myxozyma melibiosi</name>
    <dbReference type="NCBI Taxonomy" id="54550"/>
    <lineage>
        <taxon>Eukaryota</taxon>
        <taxon>Fungi</taxon>
        <taxon>Dikarya</taxon>
        <taxon>Ascomycota</taxon>
        <taxon>Saccharomycotina</taxon>
        <taxon>Lipomycetes</taxon>
        <taxon>Lipomycetales</taxon>
        <taxon>Lipomycetaceae</taxon>
        <taxon>Myxozyma</taxon>
    </lineage>
</organism>
<sequence length="745" mass="83761">MWPSDGDYGVRLEYGHPGGALYAPGLSLEGSWIYPRLHSNSLRWKATNHLKMYSGATRLEINDSARLPLDYSRRQLSKLVPDSFIPSEVVSDALREVKALNRKTPSFVDPLQGNLLDFGYLRDHTNDRRRKCCAFAGGVNTTILHVATVVDGEYELDAFRGSYLELPVLGAHHAQLDIKEPILGLKFAGYETSDSVRAVLSVRTQSGVSFYRPGMVRSEMSRNQLMTIDLMSTITAPQFSTFSDISFNPWYWRQFAVVDNYGKIHLREMNYTNTGVPKPHFQQLGGQEQVEAPERHRVLWGANLNNLIMSNSRNVLSFDLRAPAGNAPLRYAPRKSSRIIDVHNVGEKRNEMLVVTTDDLIWMDLRMFPKESLAWKHYRDHDPELKCSSFVSNDDTYALLYSTAEPLVTCYQFGMRDKLPFSCEDPYIFSANIGPRVLDLVPLPAKLSEMSEPNDHLSQCSFMTMYQFSMDYSLTQRLYCSDNTGALQSLALDVWADADGIFNDAAALTDFNDPEPIIAPRTVNLHPLYEKVFPEEDKTLVTLSAEQVTRDVCGRIWRLFTENTNQTLAEPASLFELVDYTGVADDLSVFAAGLRELAEALEREGYGVYDCGLQNSAYSALNGLDAQANYERLLAIWVRSLPTASRTVFREDENGDTVEDGMVRPVPAKVRLRRERIARRIAGNIAMESVVVAPTTRAKDVSADENSAEFALRELAQFVKFRSKADAKSNAHRLAAGWIVGDQEG</sequence>